<proteinExistence type="predicted"/>
<dbReference type="EMBL" id="MKZY01000004">
    <property type="protein sequence ID" value="OOO10362.1"/>
    <property type="molecule type" value="Genomic_DNA"/>
</dbReference>
<comment type="caution">
    <text evidence="2">The sequence shown here is derived from an EMBL/GenBank/DDBJ whole genome shotgun (WGS) entry which is preliminary data.</text>
</comment>
<evidence type="ECO:0008006" key="4">
    <source>
        <dbReference type="Google" id="ProtNLM"/>
    </source>
</evidence>
<keyword evidence="1" id="KW-0812">Transmembrane</keyword>
<sequence>MFSSNLPVQWPGWSTCFYFSFISSFLFYIATRQKKNQFTDRIASNDQDAVKPNSYPPVEPLPDFDWKTKEPIKIRPFKPKYHLTMSIQEGTVNELIEIDMNYLDRINLRKRIMAEHPETVLAAEDCVKPAVDEFYTWLVGTYLPTRYPRMFQLLSSDGEKSAFLHSLVTDEIFSLSPEGNPLDTLRVMGGLIEDDLLFLMPSDDGDGFTLRGFVTCFPNGFNTSKKLGLKLRDIHKPVPQYKEKLEKSMDRFSQRLGVGRFIKRANWTITTTDQLFTPAGNHLYEGEEIPQEEVDINTARVRVERQFLHRLPQSHALLFSFKTLLYKLPEIKKEGLGEVLAEAIDGLKQGNAPGFHFYKRAAVWGESAKSYLRS</sequence>
<dbReference type="InterPro" id="IPR021848">
    <property type="entry name" value="HODM_asu-like"/>
</dbReference>
<organism evidence="2 3">
    <name type="scientific">Aspergillus oryzae</name>
    <name type="common">Yellow koji mold</name>
    <dbReference type="NCBI Taxonomy" id="5062"/>
    <lineage>
        <taxon>Eukaryota</taxon>
        <taxon>Fungi</taxon>
        <taxon>Dikarya</taxon>
        <taxon>Ascomycota</taxon>
        <taxon>Pezizomycotina</taxon>
        <taxon>Eurotiomycetes</taxon>
        <taxon>Eurotiomycetidae</taxon>
        <taxon>Eurotiales</taxon>
        <taxon>Aspergillaceae</taxon>
        <taxon>Aspergillus</taxon>
        <taxon>Aspergillus subgen. Circumdati</taxon>
    </lineage>
</organism>
<protein>
    <recommendedName>
        <fullName evidence="4">DUF3445 domain-containing protein</fullName>
    </recommendedName>
</protein>
<dbReference type="VEuPathDB" id="FungiDB:AO090003000577"/>
<dbReference type="AlphaFoldDB" id="A0A1S9DMQ7"/>
<feature type="transmembrane region" description="Helical" evidence="1">
    <location>
        <begin position="12"/>
        <end position="31"/>
    </location>
</feature>
<keyword evidence="1" id="KW-1133">Transmembrane helix</keyword>
<accession>A0A1S9DMQ7</accession>
<evidence type="ECO:0000313" key="2">
    <source>
        <dbReference type="EMBL" id="OOO10362.1"/>
    </source>
</evidence>
<gene>
    <name evidence="2" type="ORF">OAory_01061700</name>
</gene>
<dbReference type="eggNOG" id="ENOG502QU8C">
    <property type="taxonomic scope" value="Eukaryota"/>
</dbReference>
<name>A0A1S9DMQ7_ASPOZ</name>
<dbReference type="Proteomes" id="UP000190312">
    <property type="component" value="Unassembled WGS sequence"/>
</dbReference>
<dbReference type="Pfam" id="PF11927">
    <property type="entry name" value="HODM_asu-like"/>
    <property type="match status" value="1"/>
</dbReference>
<evidence type="ECO:0000256" key="1">
    <source>
        <dbReference type="SAM" id="Phobius"/>
    </source>
</evidence>
<reference evidence="2 3" key="1">
    <citation type="submission" date="2016-10" db="EMBL/GenBank/DDBJ databases">
        <title>Genome sequencing of Aspergillus oryzae BCC7051.</title>
        <authorList>
            <person name="Thammarongtham C."/>
            <person name="Vorapreeda T."/>
            <person name="Nookaew I."/>
            <person name="Srisuk T."/>
            <person name="Land M."/>
            <person name="Jeennor S."/>
            <person name="Laoteng K."/>
        </authorList>
    </citation>
    <scope>NUCLEOTIDE SEQUENCE [LARGE SCALE GENOMIC DNA]</scope>
    <source>
        <strain evidence="2 3">BCC7051</strain>
    </source>
</reference>
<dbReference type="OrthoDB" id="5043642at2759"/>
<evidence type="ECO:0000313" key="3">
    <source>
        <dbReference type="Proteomes" id="UP000190312"/>
    </source>
</evidence>
<keyword evidence="1" id="KW-0472">Membrane</keyword>